<evidence type="ECO:0000313" key="5">
    <source>
        <dbReference type="Proteomes" id="UP000660262"/>
    </source>
</evidence>
<dbReference type="InterPro" id="IPR050154">
    <property type="entry name" value="UbiB_kinase"/>
</dbReference>
<dbReference type="EMBL" id="BNJQ01000021">
    <property type="protein sequence ID" value="GHP08560.1"/>
    <property type="molecule type" value="Genomic_DNA"/>
</dbReference>
<gene>
    <name evidence="4" type="ORF">PPROV_000729700</name>
</gene>
<evidence type="ECO:0000256" key="1">
    <source>
        <dbReference type="ARBA" id="ARBA00009670"/>
    </source>
</evidence>
<feature type="compositionally biased region" description="Basic residues" evidence="2">
    <location>
        <begin position="10"/>
        <end position="27"/>
    </location>
</feature>
<dbReference type="OrthoDB" id="427480at2759"/>
<dbReference type="InterPro" id="IPR004147">
    <property type="entry name" value="ABC1_dom"/>
</dbReference>
<protein>
    <recommendedName>
        <fullName evidence="3">ABC1 atypical kinase-like domain-containing protein</fullName>
    </recommendedName>
</protein>
<dbReference type="PANTHER" id="PTHR10566:SF121">
    <property type="entry name" value="PROTEIN KINASE DOMAIN-CONTAINING PROTEIN"/>
    <property type="match status" value="1"/>
</dbReference>
<comment type="similarity">
    <text evidence="1">Belongs to the protein kinase superfamily. ADCK protein kinase family.</text>
</comment>
<feature type="domain" description="ABC1 atypical kinase-like" evidence="3">
    <location>
        <begin position="192"/>
        <end position="458"/>
    </location>
</feature>
<proteinExistence type="inferred from homology"/>
<comment type="caution">
    <text evidence="4">The sequence shown here is derived from an EMBL/GenBank/DDBJ whole genome shotgun (WGS) entry which is preliminary data.</text>
</comment>
<organism evidence="4 5">
    <name type="scientific">Pycnococcus provasolii</name>
    <dbReference type="NCBI Taxonomy" id="41880"/>
    <lineage>
        <taxon>Eukaryota</taxon>
        <taxon>Viridiplantae</taxon>
        <taxon>Chlorophyta</taxon>
        <taxon>Pseudoscourfieldiophyceae</taxon>
        <taxon>Pseudoscourfieldiales</taxon>
        <taxon>Pycnococcaceae</taxon>
        <taxon>Pycnococcus</taxon>
    </lineage>
</organism>
<dbReference type="PANTHER" id="PTHR10566">
    <property type="entry name" value="CHAPERONE-ACTIVITY OF BC1 COMPLEX CABC1 -RELATED"/>
    <property type="match status" value="1"/>
</dbReference>
<feature type="region of interest" description="Disordered" evidence="2">
    <location>
        <begin position="1"/>
        <end position="45"/>
    </location>
</feature>
<dbReference type="CDD" id="cd05121">
    <property type="entry name" value="ABC1_ADCK3-like"/>
    <property type="match status" value="1"/>
</dbReference>
<dbReference type="AlphaFoldDB" id="A0A830HS31"/>
<evidence type="ECO:0000259" key="3">
    <source>
        <dbReference type="Pfam" id="PF03109"/>
    </source>
</evidence>
<name>A0A830HS31_9CHLO</name>
<dbReference type="Pfam" id="PF03109">
    <property type="entry name" value="ABC1"/>
    <property type="match status" value="1"/>
</dbReference>
<accession>A0A830HS31</accession>
<keyword evidence="5" id="KW-1185">Reference proteome</keyword>
<evidence type="ECO:0000313" key="4">
    <source>
        <dbReference type="EMBL" id="GHP08560.1"/>
    </source>
</evidence>
<dbReference type="SUPFAM" id="SSF56112">
    <property type="entry name" value="Protein kinase-like (PK-like)"/>
    <property type="match status" value="1"/>
</dbReference>
<sequence length="878" mass="94905">MLTRTARATAGKRAHGAQRRARRRHAAPLRAVEEKTSDSPLRLDAPGIGSPLNVGVDAIVELSSAVRQKGVEAPDEDGSKVVIKSERKTVFDEDGLPMSYDRESIQKYWNQRPGELQSRWTTFLRSSVPFLTRVAGMLVTGGGDELKRNSGSLAKQARESMEELGPTYIKVGQMLSVRPDVLPAEAMDELAKLQDGVPQFDSSVAFATIESELGAPVNEIFEEISPEPIAAASLAQVYKARVRPSVLGRGDDEEPVTVAVKVQRPSVKALASKDLYVLRRASEIYQGLMDRYIAPNQRTDYVALFNEWAVGFYTELDFLNEMDNQLRMRGLFEERGMLGGENGVYIPKVYESLCSSRVLVTEFVDGKKLSQCEPAEIKVLTKVGQEVFLTQLLDFAFVHGDPHPGNLLALDPIQSDGRPAPARLALLDFGLMTELTEEDTDTIVNAIVHTANRSYGQLVDDFIRLKILPPDTDRAVVQPLMDKAITPYVRGGGAQNYKDEIEKIYGTGTSGFQALTSDVVTVMGDVPFSIPPYFALLARAVVTLEGTALQGDPNYQLVMEAYPFVARRLLSGDRPALQTALEDILYARGSGGDDQLRLSRLSTLLISALSPEELATADSGAFIDLDAAGDAQNLALRDVVRLFLSPSGRNLRSVLVPEVATAADVLLRRGIRRLAQVAQTTATIPRPPVPFLPWPAPGAISDALGSVPLPVPIPLANGQLTYAMRSAGDVVDVLAPELSNEELAYASTLSEASGGKFLDGDDLPPPSAVLRVFHTALTTGVVELPNGAPASSGDILTALSAAERAANAAETTAISTLGRENVPWTPFEADAEEDIVGAIGALSEEESAEFRTFVLEVISIVWEKSAKRAEEARLATTT</sequence>
<dbReference type="Proteomes" id="UP000660262">
    <property type="component" value="Unassembled WGS sequence"/>
</dbReference>
<evidence type="ECO:0000256" key="2">
    <source>
        <dbReference type="SAM" id="MobiDB-lite"/>
    </source>
</evidence>
<dbReference type="InterPro" id="IPR011009">
    <property type="entry name" value="Kinase-like_dom_sf"/>
</dbReference>
<reference evidence="4" key="1">
    <citation type="submission" date="2020-10" db="EMBL/GenBank/DDBJ databases">
        <title>Unveiling of a novel bifunctional photoreceptor, Dualchrome1, isolated from a cosmopolitan green alga.</title>
        <authorList>
            <person name="Suzuki S."/>
            <person name="Kawachi M."/>
        </authorList>
    </citation>
    <scope>NUCLEOTIDE SEQUENCE</scope>
    <source>
        <strain evidence="4">NIES 2893</strain>
    </source>
</reference>